<dbReference type="EMBL" id="KI965460">
    <property type="protein sequence ID" value="EUD69202.1"/>
    <property type="molecule type" value="Genomic_DNA"/>
</dbReference>
<accession>W7A7Q1</accession>
<reference evidence="2 3" key="1">
    <citation type="submission" date="2013-02" db="EMBL/GenBank/DDBJ databases">
        <title>The Genome Sequence of Plasmodium inui San Antonio 1.</title>
        <authorList>
            <consortium name="The Broad Institute Genome Sequencing Platform"/>
            <consortium name="The Broad Institute Genome Sequencing Center for Infectious Disease"/>
            <person name="Neafsey D."/>
            <person name="Cheeseman I."/>
            <person name="Volkman S."/>
            <person name="Adams J."/>
            <person name="Walker B."/>
            <person name="Young S.K."/>
            <person name="Zeng Q."/>
            <person name="Gargeya S."/>
            <person name="Fitzgerald M."/>
            <person name="Haas B."/>
            <person name="Abouelleil A."/>
            <person name="Alvarado L."/>
            <person name="Arachchi H.M."/>
            <person name="Berlin A.M."/>
            <person name="Chapman S.B."/>
            <person name="Dewar J."/>
            <person name="Goldberg J."/>
            <person name="Griggs A."/>
            <person name="Gujja S."/>
            <person name="Hansen M."/>
            <person name="Howarth C."/>
            <person name="Imamovic A."/>
            <person name="Larimer J."/>
            <person name="McCowan C."/>
            <person name="Murphy C."/>
            <person name="Neiman D."/>
            <person name="Pearson M."/>
            <person name="Priest M."/>
            <person name="Roberts A."/>
            <person name="Saif S."/>
            <person name="Shea T."/>
            <person name="Sisk P."/>
            <person name="Sykes S."/>
            <person name="Wortman J."/>
            <person name="Nusbaum C."/>
            <person name="Birren B."/>
        </authorList>
    </citation>
    <scope>NUCLEOTIDE SEQUENCE [LARGE SCALE GENOMIC DNA]</scope>
    <source>
        <strain evidence="2 3">San Antonio 1</strain>
    </source>
</reference>
<dbReference type="RefSeq" id="XP_008813904.1">
    <property type="nucleotide sequence ID" value="XM_008815682.1"/>
</dbReference>
<gene>
    <name evidence="2" type="ORF">C922_00065</name>
</gene>
<feature type="region of interest" description="Disordered" evidence="1">
    <location>
        <begin position="529"/>
        <end position="558"/>
    </location>
</feature>
<evidence type="ECO:0000313" key="2">
    <source>
        <dbReference type="EMBL" id="EUD69202.1"/>
    </source>
</evidence>
<proteinExistence type="predicted"/>
<name>W7A7Q1_9APIC</name>
<feature type="compositionally biased region" description="Polar residues" evidence="1">
    <location>
        <begin position="547"/>
        <end position="558"/>
    </location>
</feature>
<feature type="region of interest" description="Disordered" evidence="1">
    <location>
        <begin position="258"/>
        <end position="291"/>
    </location>
</feature>
<feature type="compositionally biased region" description="Polar residues" evidence="1">
    <location>
        <begin position="236"/>
        <end position="249"/>
    </location>
</feature>
<evidence type="ECO:0000256" key="1">
    <source>
        <dbReference type="SAM" id="MobiDB-lite"/>
    </source>
</evidence>
<dbReference type="Proteomes" id="UP000030640">
    <property type="component" value="Unassembled WGS sequence"/>
</dbReference>
<evidence type="ECO:0000313" key="3">
    <source>
        <dbReference type="Proteomes" id="UP000030640"/>
    </source>
</evidence>
<dbReference type="GeneID" id="20035339"/>
<dbReference type="OrthoDB" id="380135at2759"/>
<feature type="region of interest" description="Disordered" evidence="1">
    <location>
        <begin position="230"/>
        <end position="249"/>
    </location>
</feature>
<protein>
    <submittedName>
        <fullName evidence="2">Uncharacterized protein</fullName>
    </submittedName>
</protein>
<feature type="compositionally biased region" description="Polar residues" evidence="1">
    <location>
        <begin position="122"/>
        <end position="146"/>
    </location>
</feature>
<feature type="region of interest" description="Disordered" evidence="1">
    <location>
        <begin position="1"/>
        <end position="40"/>
    </location>
</feature>
<organism evidence="2 3">
    <name type="scientific">Plasmodium inui San Antonio 1</name>
    <dbReference type="NCBI Taxonomy" id="1237626"/>
    <lineage>
        <taxon>Eukaryota</taxon>
        <taxon>Sar</taxon>
        <taxon>Alveolata</taxon>
        <taxon>Apicomplexa</taxon>
        <taxon>Aconoidasida</taxon>
        <taxon>Haemosporida</taxon>
        <taxon>Plasmodiidae</taxon>
        <taxon>Plasmodium</taxon>
        <taxon>Plasmodium (Plasmodium)</taxon>
    </lineage>
</organism>
<dbReference type="AlphaFoldDB" id="W7A7Q1"/>
<feature type="region of interest" description="Disordered" evidence="1">
    <location>
        <begin position="88"/>
        <end position="146"/>
    </location>
</feature>
<keyword evidence="3" id="KW-1185">Reference proteome</keyword>
<feature type="compositionally biased region" description="Basic and acidic residues" evidence="1">
    <location>
        <begin position="103"/>
        <end position="121"/>
    </location>
</feature>
<sequence>MQSIKRVENVGNVENAKPVERVGNNRGEGNGREFEGTELEGNLPLKKSVKIYLHNSNEESLSKGSSTNDPSNIGFTKENLNLLFNADEERNSLDNVDSGDDNTPTRRGEENCPQGDRKSGHNNESSAHCTDPNGNPVSEDNSQENDGNLVHVEIGARFREDDYVSDQCASDDVVRKTGWHCGISGVSSSKIIDRISGQMSDQIIDKTWDKTCDRTFDKTCDEAIDLTNRSDHAVNSGPTAGRSNGGNSCYTNGMVRVNSANSGSDNSEVERGEGMNGSTQRSNIADDPSRKTYTLDGVEGSGLHNLEGKNTRDVIKVMYTERVEKCGLADITNQGGSPNLKKEKSSVNHNFDKAKKQNGAGKWVNFNHGFEKSPSFNEQMEELKFLEEIYQREKVDKGEESDAEVNQNFKVTPISETAKLSVARNANLNCHYRKDANFNREDKVKSFTSALSHLIKNNMEVRQKGDDDHPFRTLAPPGRTFYEPISAIPGSFLAEEKINKINITYSHHQDGNNQEGHMEDRSITKENYGEGLVTSKCASNKEKDRQYMSSTQHDVPNSDYSFNGKINLSQAGANGEAFNMSRHCLEKVTFVEANRLFEHSKVTNVESPEGSRNGISVQNRLVLHKDGCERFNPNLIHYGWRKKEAHSVWSGRNLSKRKIKPKKELHLKGSIKESICENDKRRARRRDTTDKREKYSIHVSDYFSNRNDDYSSYMMSEEGAKNRLASDLPVVPPCNDHNYPSRRSNETKMLRHVGNQFVQVEEAPPRNKHIKEDMFPIEARSGNPPHLGELNNDVPFTCNAQSCFNKKSTEGENILGEKRLSRGTNNQNCNNTLFCCPVKEVTSAPPRYPRTATLMNKLFRKAKRSPEHVDKKENDFKCADKVSKASLEETKRDSLLSKRSVNFKEDKSDLFELPTGEKGGRTFDNVSNGANESRRLFTNCPTIPCEPFKEGRRTATQLYKAQIRLPTYDDRGAYRDRTKSTRRNSTTMNTAPPTAMPYPKCELICRIPKRAFTTYFQGRDC</sequence>
<dbReference type="VEuPathDB" id="PlasmoDB:C922_00065"/>